<keyword evidence="2" id="KW-1185">Reference proteome</keyword>
<protein>
    <submittedName>
        <fullName evidence="1">Uncharacterized protein</fullName>
    </submittedName>
</protein>
<gene>
    <name evidence="1" type="ORF">BO70DRAFT_335590</name>
</gene>
<accession>A0A317WC42</accession>
<dbReference type="VEuPathDB" id="FungiDB:BO70DRAFT_335590"/>
<dbReference type="GeneID" id="37063304"/>
<sequence length="79" mass="8419">APGPAPVPALVVGLLPASLPLPPPLSIYVKLIPVGFPPPPGNRRHSPPPGRWTLRDPTSYCPRVLLLCNLTFRRNTGAP</sequence>
<evidence type="ECO:0000313" key="2">
    <source>
        <dbReference type="Proteomes" id="UP000247233"/>
    </source>
</evidence>
<evidence type="ECO:0000313" key="1">
    <source>
        <dbReference type="EMBL" id="PWY83515.1"/>
    </source>
</evidence>
<dbReference type="EMBL" id="MSFL01000010">
    <property type="protein sequence ID" value="PWY83515.1"/>
    <property type="molecule type" value="Genomic_DNA"/>
</dbReference>
<proteinExistence type="predicted"/>
<dbReference type="Proteomes" id="UP000247233">
    <property type="component" value="Unassembled WGS sequence"/>
</dbReference>
<name>A0A317WC42_9EURO</name>
<organism evidence="1 2">
    <name type="scientific">Aspergillus heteromorphus CBS 117.55</name>
    <dbReference type="NCBI Taxonomy" id="1448321"/>
    <lineage>
        <taxon>Eukaryota</taxon>
        <taxon>Fungi</taxon>
        <taxon>Dikarya</taxon>
        <taxon>Ascomycota</taxon>
        <taxon>Pezizomycotina</taxon>
        <taxon>Eurotiomycetes</taxon>
        <taxon>Eurotiomycetidae</taxon>
        <taxon>Eurotiales</taxon>
        <taxon>Aspergillaceae</taxon>
        <taxon>Aspergillus</taxon>
        <taxon>Aspergillus subgen. Circumdati</taxon>
    </lineage>
</organism>
<feature type="non-terminal residue" evidence="1">
    <location>
        <position position="1"/>
    </location>
</feature>
<dbReference type="AlphaFoldDB" id="A0A317WC42"/>
<dbReference type="RefSeq" id="XP_025399958.1">
    <property type="nucleotide sequence ID" value="XM_025541067.1"/>
</dbReference>
<reference evidence="1 2" key="1">
    <citation type="submission" date="2016-12" db="EMBL/GenBank/DDBJ databases">
        <title>The genomes of Aspergillus section Nigri reveals drivers in fungal speciation.</title>
        <authorList>
            <consortium name="DOE Joint Genome Institute"/>
            <person name="Vesth T.C."/>
            <person name="Nybo J."/>
            <person name="Theobald S."/>
            <person name="Brandl J."/>
            <person name="Frisvad J.C."/>
            <person name="Nielsen K.F."/>
            <person name="Lyhne E.K."/>
            <person name="Kogle M.E."/>
            <person name="Kuo A."/>
            <person name="Riley R."/>
            <person name="Clum A."/>
            <person name="Nolan M."/>
            <person name="Lipzen A."/>
            <person name="Salamov A."/>
            <person name="Henrissat B."/>
            <person name="Wiebenga A."/>
            <person name="De Vries R.P."/>
            <person name="Grigoriev I.V."/>
            <person name="Mortensen U.H."/>
            <person name="Andersen M.R."/>
            <person name="Baker S.E."/>
        </authorList>
    </citation>
    <scope>NUCLEOTIDE SEQUENCE [LARGE SCALE GENOMIC DNA]</scope>
    <source>
        <strain evidence="1 2">CBS 117.55</strain>
    </source>
</reference>
<comment type="caution">
    <text evidence="1">The sequence shown here is derived from an EMBL/GenBank/DDBJ whole genome shotgun (WGS) entry which is preliminary data.</text>
</comment>